<feature type="transmembrane region" description="Helical" evidence="7">
    <location>
        <begin position="21"/>
        <end position="41"/>
    </location>
</feature>
<accession>A0ABU3ZI23</accession>
<sequence>MVQSLGVKLPFAISKERFGGLLLITCCLLAFAWATLHLPSYTAFKHFPLTESVTWQLFVNDALMVLFFLMVGLELSNEAKSGAFRTLRAILLPFASACMGFLCPAVIYLFLVGGVASPLANGWAIVTATDIALALGLLSLCSRVPVSLKMFLLAVAIFDDVLAIITIALFYTATVEMAYVGLSLLMTTLIFVLSYRQVKSALLYVMLGAGLWFALLQAGIHPVLAGVVIGIALSQSGCAIDHKTESILQWAVTLLVLPLFAISNAGVSLSDAFSAVGFIEPIAIYVAIAMLVGKPLGVFGTVWLGVKFKLFELPEATNMLMVFAMSIFCSIGLTLSLFIGELSDLESGHYKLGIVLAALIASLLGLVIMSIATRQRKEVINTGVINKKGEN</sequence>
<evidence type="ECO:0000256" key="1">
    <source>
        <dbReference type="ARBA" id="ARBA00004429"/>
    </source>
</evidence>
<comment type="similarity">
    <text evidence="7">Belongs to the NhaA Na(+)/H(+) (TC 2.A.33) antiporter family.</text>
</comment>
<keyword evidence="2 7" id="KW-1003">Cell membrane</keyword>
<feature type="transmembrane region" description="Helical" evidence="7">
    <location>
        <begin position="352"/>
        <end position="372"/>
    </location>
</feature>
<gene>
    <name evidence="7" type="primary">nhaA</name>
    <name evidence="8" type="ORF">R2X38_12160</name>
</gene>
<feature type="transmembrane region" description="Helical" evidence="7">
    <location>
        <begin position="53"/>
        <end position="75"/>
    </location>
</feature>
<organism evidence="8 9">
    <name type="scientific">Photobacterium rosenbergii</name>
    <dbReference type="NCBI Taxonomy" id="294936"/>
    <lineage>
        <taxon>Bacteria</taxon>
        <taxon>Pseudomonadati</taxon>
        <taxon>Pseudomonadota</taxon>
        <taxon>Gammaproteobacteria</taxon>
        <taxon>Vibrionales</taxon>
        <taxon>Vibrionaceae</taxon>
        <taxon>Photobacterium</taxon>
    </lineage>
</organism>
<dbReference type="PANTHER" id="PTHR30341:SF0">
    <property type="entry name" value="NA(+)_H(+) ANTIPORTER NHAA"/>
    <property type="match status" value="1"/>
</dbReference>
<dbReference type="InterPro" id="IPR004670">
    <property type="entry name" value="NhaA"/>
</dbReference>
<feature type="transmembrane region" description="Helical" evidence="7">
    <location>
        <begin position="282"/>
        <end position="306"/>
    </location>
</feature>
<keyword evidence="5 7" id="KW-0472">Membrane</keyword>
<evidence type="ECO:0000256" key="7">
    <source>
        <dbReference type="HAMAP-Rule" id="MF_01844"/>
    </source>
</evidence>
<feature type="transmembrane region" description="Helical" evidence="7">
    <location>
        <begin position="223"/>
        <end position="240"/>
    </location>
</feature>
<name>A0ABU3ZI23_9GAMM</name>
<feature type="transmembrane region" description="Helical" evidence="7">
    <location>
        <begin position="150"/>
        <end position="171"/>
    </location>
</feature>
<dbReference type="PANTHER" id="PTHR30341">
    <property type="entry name" value="SODIUM ION/PROTON ANTIPORTER NHAA-RELATED"/>
    <property type="match status" value="1"/>
</dbReference>
<feature type="transmembrane region" description="Helical" evidence="7">
    <location>
        <begin position="318"/>
        <end position="340"/>
    </location>
</feature>
<evidence type="ECO:0000256" key="6">
    <source>
        <dbReference type="ARBA" id="ARBA00023201"/>
    </source>
</evidence>
<feature type="transmembrane region" description="Helical" evidence="7">
    <location>
        <begin position="177"/>
        <end position="194"/>
    </location>
</feature>
<proteinExistence type="inferred from homology"/>
<keyword evidence="4 7" id="KW-1133">Transmembrane helix</keyword>
<keyword evidence="7" id="KW-0050">Antiport</keyword>
<keyword evidence="7" id="KW-0915">Sodium</keyword>
<comment type="function">
    <text evidence="7">Na(+)/H(+) antiporter that extrudes sodium in exchange for external protons.</text>
</comment>
<feature type="transmembrane region" description="Helical" evidence="7">
    <location>
        <begin position="123"/>
        <end position="141"/>
    </location>
</feature>
<keyword evidence="9" id="KW-1185">Reference proteome</keyword>
<comment type="caution">
    <text evidence="8">The sequence shown here is derived from an EMBL/GenBank/DDBJ whole genome shotgun (WGS) entry which is preliminary data.</text>
</comment>
<keyword evidence="6 7" id="KW-0739">Sodium transport</keyword>
<dbReference type="Proteomes" id="UP001186452">
    <property type="component" value="Unassembled WGS sequence"/>
</dbReference>
<feature type="transmembrane region" description="Helical" evidence="7">
    <location>
        <begin position="247"/>
        <end position="270"/>
    </location>
</feature>
<comment type="subcellular location">
    <subcellularLocation>
        <location evidence="1">Cell inner membrane</location>
        <topology evidence="1">Multi-pass membrane protein</topology>
    </subcellularLocation>
    <subcellularLocation>
        <location evidence="7">Cell membrane</location>
        <topology evidence="7">Multi-pass membrane protein</topology>
    </subcellularLocation>
</comment>
<evidence type="ECO:0000313" key="8">
    <source>
        <dbReference type="EMBL" id="MDV5169746.1"/>
    </source>
</evidence>
<dbReference type="Gene3D" id="1.20.1530.10">
    <property type="entry name" value="Na+/H+ antiporter like domain"/>
    <property type="match status" value="1"/>
</dbReference>
<keyword evidence="3 7" id="KW-0812">Transmembrane</keyword>
<keyword evidence="7" id="KW-0813">Transport</keyword>
<evidence type="ECO:0000256" key="4">
    <source>
        <dbReference type="ARBA" id="ARBA00022989"/>
    </source>
</evidence>
<comment type="catalytic activity">
    <reaction evidence="7">
        <text>Na(+)(in) + 2 H(+)(out) = Na(+)(out) + 2 H(+)(in)</text>
        <dbReference type="Rhea" id="RHEA:29251"/>
        <dbReference type="ChEBI" id="CHEBI:15378"/>
        <dbReference type="ChEBI" id="CHEBI:29101"/>
    </reaction>
</comment>
<dbReference type="Pfam" id="PF06965">
    <property type="entry name" value="Na_H_antiport_1"/>
    <property type="match status" value="1"/>
</dbReference>
<reference evidence="8 9" key="1">
    <citation type="submission" date="2023-10" db="EMBL/GenBank/DDBJ databases">
        <title>Marine bacteria isolated from horseshoe crab.</title>
        <authorList>
            <person name="Cheng T.H."/>
        </authorList>
    </citation>
    <scope>NUCLEOTIDE SEQUENCE [LARGE SCALE GENOMIC DNA]</scope>
    <source>
        <strain evidence="8 9">HSC6</strain>
    </source>
</reference>
<dbReference type="InterPro" id="IPR023171">
    <property type="entry name" value="Na/H_antiporter_dom_sf"/>
</dbReference>
<evidence type="ECO:0000256" key="5">
    <source>
        <dbReference type="ARBA" id="ARBA00023136"/>
    </source>
</evidence>
<dbReference type="EMBL" id="JAWJZI010000004">
    <property type="protein sequence ID" value="MDV5169746.1"/>
    <property type="molecule type" value="Genomic_DNA"/>
</dbReference>
<feature type="transmembrane region" description="Helical" evidence="7">
    <location>
        <begin position="87"/>
        <end position="111"/>
    </location>
</feature>
<evidence type="ECO:0000256" key="2">
    <source>
        <dbReference type="ARBA" id="ARBA00022475"/>
    </source>
</evidence>
<keyword evidence="7" id="KW-0406">Ion transport</keyword>
<feature type="transmembrane region" description="Helical" evidence="7">
    <location>
        <begin position="201"/>
        <end position="217"/>
    </location>
</feature>
<protein>
    <recommendedName>
        <fullName evidence="7">Na(+)/H(+) antiporter NhaA</fullName>
    </recommendedName>
    <alternativeName>
        <fullName evidence="7">Sodium/proton antiporter NhaA</fullName>
    </alternativeName>
</protein>
<dbReference type="HAMAP" id="MF_01844">
    <property type="entry name" value="NhaA"/>
    <property type="match status" value="1"/>
</dbReference>
<evidence type="ECO:0000256" key="3">
    <source>
        <dbReference type="ARBA" id="ARBA00022692"/>
    </source>
</evidence>
<evidence type="ECO:0000313" key="9">
    <source>
        <dbReference type="Proteomes" id="UP001186452"/>
    </source>
</evidence>
<dbReference type="RefSeq" id="WP_317522503.1">
    <property type="nucleotide sequence ID" value="NZ_JAWJZI010000004.1"/>
</dbReference>